<protein>
    <submittedName>
        <fullName evidence="3">AMP-binding protein</fullName>
    </submittedName>
</protein>
<feature type="domain" description="AMP-dependent synthetase/ligase" evidence="1">
    <location>
        <begin position="30"/>
        <end position="388"/>
    </location>
</feature>
<dbReference type="Pfam" id="PF13193">
    <property type="entry name" value="AMP-binding_C"/>
    <property type="match status" value="1"/>
</dbReference>
<gene>
    <name evidence="3" type="ORF">P8A19_06835</name>
</gene>
<dbReference type="PANTHER" id="PTHR43767">
    <property type="entry name" value="LONG-CHAIN-FATTY-ACID--COA LIGASE"/>
    <property type="match status" value="1"/>
</dbReference>
<evidence type="ECO:0000259" key="1">
    <source>
        <dbReference type="Pfam" id="PF00501"/>
    </source>
</evidence>
<evidence type="ECO:0000313" key="4">
    <source>
        <dbReference type="Proteomes" id="UP001235744"/>
    </source>
</evidence>
<reference evidence="3 4" key="1">
    <citation type="submission" date="2023-03" db="EMBL/GenBank/DDBJ databases">
        <title>Isolation and description of six Streptomyces strains from soil environments, able to metabolize different microbial glucans.</title>
        <authorList>
            <person name="Widen T."/>
            <person name="Larsbrink J."/>
        </authorList>
    </citation>
    <scope>NUCLEOTIDE SEQUENCE [LARGE SCALE GENOMIC DNA]</scope>
    <source>
        <strain evidence="3 4">Alt2</strain>
    </source>
</reference>
<proteinExistence type="predicted"/>
<dbReference type="Pfam" id="PF00501">
    <property type="entry name" value="AMP-binding"/>
    <property type="match status" value="1"/>
</dbReference>
<accession>A0ABY9IIT4</accession>
<feature type="domain" description="AMP-binding enzyme C-terminal" evidence="2">
    <location>
        <begin position="439"/>
        <end position="515"/>
    </location>
</feature>
<dbReference type="Gene3D" id="3.40.50.12780">
    <property type="entry name" value="N-terminal domain of ligase-like"/>
    <property type="match status" value="1"/>
</dbReference>
<evidence type="ECO:0000259" key="2">
    <source>
        <dbReference type="Pfam" id="PF13193"/>
    </source>
</evidence>
<dbReference type="InterPro" id="IPR000873">
    <property type="entry name" value="AMP-dep_synth/lig_dom"/>
</dbReference>
<dbReference type="InterPro" id="IPR020845">
    <property type="entry name" value="AMP-binding_CS"/>
</dbReference>
<dbReference type="Gene3D" id="3.30.300.30">
    <property type="match status" value="1"/>
</dbReference>
<name>A0ABY9IIT4_9ACTN</name>
<dbReference type="Proteomes" id="UP001235744">
    <property type="component" value="Chromosome"/>
</dbReference>
<dbReference type="InterPro" id="IPR045851">
    <property type="entry name" value="AMP-bd_C_sf"/>
</dbReference>
<dbReference type="PROSITE" id="PS00455">
    <property type="entry name" value="AMP_BINDING"/>
    <property type="match status" value="1"/>
</dbReference>
<dbReference type="RefSeq" id="WP_306106016.1">
    <property type="nucleotide sequence ID" value="NZ_CP120988.1"/>
</dbReference>
<organism evidence="3 4">
    <name type="scientific">Streptomyces poriferorum</name>
    <dbReference type="NCBI Taxonomy" id="2798799"/>
    <lineage>
        <taxon>Bacteria</taxon>
        <taxon>Bacillati</taxon>
        <taxon>Actinomycetota</taxon>
        <taxon>Actinomycetes</taxon>
        <taxon>Kitasatosporales</taxon>
        <taxon>Streptomycetaceae</taxon>
        <taxon>Streptomyces</taxon>
    </lineage>
</organism>
<dbReference type="PANTHER" id="PTHR43767:SF7">
    <property type="entry name" value="MEDIUM_LONG-CHAIN-FATTY-ACID--COA LIGASE FADD8"/>
    <property type="match status" value="1"/>
</dbReference>
<keyword evidence="4" id="KW-1185">Reference proteome</keyword>
<dbReference type="InterPro" id="IPR025110">
    <property type="entry name" value="AMP-bd_C"/>
</dbReference>
<evidence type="ECO:0000313" key="3">
    <source>
        <dbReference type="EMBL" id="WLQ55173.1"/>
    </source>
</evidence>
<dbReference type="SUPFAM" id="SSF56801">
    <property type="entry name" value="Acetyl-CoA synthetase-like"/>
    <property type="match status" value="1"/>
</dbReference>
<dbReference type="InterPro" id="IPR042099">
    <property type="entry name" value="ANL_N_sf"/>
</dbReference>
<dbReference type="EMBL" id="CP120988">
    <property type="protein sequence ID" value="WLQ55173.1"/>
    <property type="molecule type" value="Genomic_DNA"/>
</dbReference>
<sequence>MPDAPSLPDPVRRIMAGGVTVTMADGVRDRALDSAGRTAVVDGERTLTFAAVHARSNRLAQALLGAGLVPGDPVAVLLGNRLEYPEVAAALAKAGLPMVPLGIRQTGPEVAWIVGHSGARALIVQGARAEEVLDALSASTDRIALVLTVGAPGPGRAYEEALATAPDRDPLVRVGGEDVFCIQYTSGTTGRPKGALLTHRGRALTALLSAHEWGLGAGRTSLAVAPMSHGAGFMFGFAPVLTGGTVVMLPRWDPARMLSLAEEHRVQSVFLVPTHAQTLRALGEDAPARHRLDALDTLYFNAAALPVQLKEWVLDAFPLCGVHELYGSTEGGVVTDLRPVDARRKAGSVGRAWYLTEVRVVDDEGRAVAPGEPGELFSNSPFLMAGYLDDPEATAACTAPDGALSVGDVATVDDEGYVTIVDRKKDLIVSGGLNVYPREVEEALLHHPAVAECAVAGTADQVWGERVTAFVVWAPGAVPAAVEDLADFLRPRLAGYKLPRRLEAVDRLPRNSAGKVLKRELRDGAAPLRPQQDPSTA</sequence>
<dbReference type="InterPro" id="IPR050237">
    <property type="entry name" value="ATP-dep_AMP-bd_enzyme"/>
</dbReference>